<dbReference type="Proteomes" id="UP001153069">
    <property type="component" value="Unassembled WGS sequence"/>
</dbReference>
<gene>
    <name evidence="2" type="ORF">SEMRO_77_G042090.1</name>
</gene>
<protein>
    <submittedName>
        <fullName evidence="2">Uncharacterized protein</fullName>
    </submittedName>
</protein>
<organism evidence="2 3">
    <name type="scientific">Seminavis robusta</name>
    <dbReference type="NCBI Taxonomy" id="568900"/>
    <lineage>
        <taxon>Eukaryota</taxon>
        <taxon>Sar</taxon>
        <taxon>Stramenopiles</taxon>
        <taxon>Ochrophyta</taxon>
        <taxon>Bacillariophyta</taxon>
        <taxon>Bacillariophyceae</taxon>
        <taxon>Bacillariophycidae</taxon>
        <taxon>Naviculales</taxon>
        <taxon>Naviculaceae</taxon>
        <taxon>Seminavis</taxon>
    </lineage>
</organism>
<dbReference type="EMBL" id="CAICTM010000076">
    <property type="protein sequence ID" value="CAB9500173.1"/>
    <property type="molecule type" value="Genomic_DNA"/>
</dbReference>
<comment type="caution">
    <text evidence="2">The sequence shown here is derived from an EMBL/GenBank/DDBJ whole genome shotgun (WGS) entry which is preliminary data.</text>
</comment>
<keyword evidence="3" id="KW-1185">Reference proteome</keyword>
<evidence type="ECO:0000256" key="1">
    <source>
        <dbReference type="SAM" id="Phobius"/>
    </source>
</evidence>
<dbReference type="AlphaFoldDB" id="A0A9N8H7X0"/>
<evidence type="ECO:0000313" key="2">
    <source>
        <dbReference type="EMBL" id="CAB9500173.1"/>
    </source>
</evidence>
<proteinExistence type="predicted"/>
<keyword evidence="1" id="KW-0812">Transmembrane</keyword>
<dbReference type="OrthoDB" id="10016939at2759"/>
<reference evidence="2" key="1">
    <citation type="submission" date="2020-06" db="EMBL/GenBank/DDBJ databases">
        <authorList>
            <consortium name="Plant Systems Biology data submission"/>
        </authorList>
    </citation>
    <scope>NUCLEOTIDE SEQUENCE</scope>
    <source>
        <strain evidence="2">D6</strain>
    </source>
</reference>
<dbReference type="CDD" id="cd22884">
    <property type="entry name" value="TOM22"/>
    <property type="match status" value="1"/>
</dbReference>
<keyword evidence="1" id="KW-0472">Membrane</keyword>
<keyword evidence="1" id="KW-1133">Transmembrane helix</keyword>
<feature type="transmembrane region" description="Helical" evidence="1">
    <location>
        <begin position="48"/>
        <end position="65"/>
    </location>
</feature>
<sequence>MVDGSSKSSGGLKGFFQKAYNSLETLGKTGGGYVFAYSMWAAKTGGTLGFYFATTAMVTFMPLLFEISRERQQLETERSLVKDLRSQGFGDRQLQEMGFTTASIHEPSVASLKK</sequence>
<evidence type="ECO:0000313" key="3">
    <source>
        <dbReference type="Proteomes" id="UP001153069"/>
    </source>
</evidence>
<accession>A0A9N8H7X0</accession>
<name>A0A9N8H7X0_9STRA</name>